<proteinExistence type="predicted"/>
<name>A0A7S4E2F0_9STRA</name>
<gene>
    <name evidence="1" type="ORF">PCAL00307_LOCUS582</name>
</gene>
<organism evidence="1">
    <name type="scientific">Pelagomonas calceolata</name>
    <dbReference type="NCBI Taxonomy" id="35677"/>
    <lineage>
        <taxon>Eukaryota</taxon>
        <taxon>Sar</taxon>
        <taxon>Stramenopiles</taxon>
        <taxon>Ochrophyta</taxon>
        <taxon>Pelagophyceae</taxon>
        <taxon>Pelagomonadales</taxon>
        <taxon>Pelagomonadaceae</taxon>
        <taxon>Pelagomonas</taxon>
    </lineage>
</organism>
<dbReference type="CDD" id="cd01427">
    <property type="entry name" value="HAD_like"/>
    <property type="match status" value="1"/>
</dbReference>
<accession>A0A7S4E2F0</accession>
<reference evidence="1" key="1">
    <citation type="submission" date="2021-01" db="EMBL/GenBank/DDBJ databases">
        <authorList>
            <person name="Corre E."/>
            <person name="Pelletier E."/>
            <person name="Niang G."/>
            <person name="Scheremetjew M."/>
            <person name="Finn R."/>
            <person name="Kale V."/>
            <person name="Holt S."/>
            <person name="Cochrane G."/>
            <person name="Meng A."/>
            <person name="Brown T."/>
            <person name="Cohen L."/>
        </authorList>
    </citation>
    <scope>NUCLEOTIDE SEQUENCE</scope>
    <source>
        <strain evidence="1">CCMP1756</strain>
    </source>
</reference>
<evidence type="ECO:0000313" key="1">
    <source>
        <dbReference type="EMBL" id="CAE0685148.1"/>
    </source>
</evidence>
<protein>
    <submittedName>
        <fullName evidence="1">Uncharacterized protein</fullName>
    </submittedName>
</protein>
<dbReference type="Gene3D" id="3.40.50.1000">
    <property type="entry name" value="HAD superfamily/HAD-like"/>
    <property type="match status" value="1"/>
</dbReference>
<dbReference type="AlphaFoldDB" id="A0A7S4E2F0"/>
<sequence length="176" mass="19247">MSQPEPLLKPNPSALALDIDGTITTASPAVVHELVRAARVLGSKVAVNTARPASYCRDPYLTKFLDIPLQDHYCYDGNVPWTFRNLIGGGVPAAKVRALENIRENAGVVDKRCVILVDDRGENIAAAHRAGFGVLQVSDERGVSMADAKSLVVRLQECRRAFAGLEKDQRKLTRRK</sequence>
<dbReference type="InterPro" id="IPR036412">
    <property type="entry name" value="HAD-like_sf"/>
</dbReference>
<dbReference type="EMBL" id="HBIW01000693">
    <property type="protein sequence ID" value="CAE0685148.1"/>
    <property type="molecule type" value="Transcribed_RNA"/>
</dbReference>
<dbReference type="SUPFAM" id="SSF56784">
    <property type="entry name" value="HAD-like"/>
    <property type="match status" value="1"/>
</dbReference>
<dbReference type="InterPro" id="IPR023214">
    <property type="entry name" value="HAD_sf"/>
</dbReference>